<evidence type="ECO:0000256" key="5">
    <source>
        <dbReference type="ARBA" id="ARBA00022741"/>
    </source>
</evidence>
<proteinExistence type="inferred from homology"/>
<keyword evidence="7 9" id="KW-0067">ATP-binding</keyword>
<gene>
    <name evidence="9 11" type="primary">argB</name>
    <name evidence="11" type="ORF">NQX30_06675</name>
</gene>
<evidence type="ECO:0000256" key="7">
    <source>
        <dbReference type="ARBA" id="ARBA00022840"/>
    </source>
</evidence>
<dbReference type="PANTHER" id="PTHR23342">
    <property type="entry name" value="N-ACETYLGLUTAMATE SYNTHASE"/>
    <property type="match status" value="1"/>
</dbReference>
<keyword evidence="2 9" id="KW-0055">Arginine biosynthesis</keyword>
<evidence type="ECO:0000313" key="12">
    <source>
        <dbReference type="Proteomes" id="UP001168167"/>
    </source>
</evidence>
<keyword evidence="6 9" id="KW-0418">Kinase</keyword>
<dbReference type="GO" id="GO:0003991">
    <property type="term" value="F:acetylglutamate kinase activity"/>
    <property type="evidence" value="ECO:0007669"/>
    <property type="project" value="UniProtKB-EC"/>
</dbReference>
<comment type="subcellular location">
    <subcellularLocation>
        <location evidence="9">Cytoplasm</location>
    </subcellularLocation>
</comment>
<keyword evidence="4 9" id="KW-0808">Transferase</keyword>
<dbReference type="PANTHER" id="PTHR23342:SF0">
    <property type="entry name" value="N-ACETYLGLUTAMATE SYNTHASE, MITOCHONDRIAL"/>
    <property type="match status" value="1"/>
</dbReference>
<evidence type="ECO:0000256" key="9">
    <source>
        <dbReference type="HAMAP-Rule" id="MF_00082"/>
    </source>
</evidence>
<feature type="domain" description="Aspartate/glutamate/uridylate kinase" evidence="10">
    <location>
        <begin position="26"/>
        <end position="265"/>
    </location>
</feature>
<reference evidence="11" key="2">
    <citation type="journal article" date="2023" name="Microbiome">
        <title>Synthase-selected sorting approach identifies a beta-lactone synthase in a nudibranch symbiotic bacterium.</title>
        <authorList>
            <person name="Dzunkova M."/>
            <person name="La Clair J.J."/>
            <person name="Tyml T."/>
            <person name="Doud D."/>
            <person name="Schulz F."/>
            <person name="Piquer-Esteban S."/>
            <person name="Porcel Sanchis D."/>
            <person name="Osborn A."/>
            <person name="Robinson D."/>
            <person name="Louie K.B."/>
            <person name="Bowen B.P."/>
            <person name="Bowers R.M."/>
            <person name="Lee J."/>
            <person name="Arnau V."/>
            <person name="Diaz-Villanueva W."/>
            <person name="Stepanauskas R."/>
            <person name="Gosliner T."/>
            <person name="Date S.V."/>
            <person name="Northen T.R."/>
            <person name="Cheng J.F."/>
            <person name="Burkart M.D."/>
            <person name="Woyke T."/>
        </authorList>
    </citation>
    <scope>NUCLEOTIDE SEQUENCE</scope>
    <source>
        <strain evidence="11">Df01</strain>
    </source>
</reference>
<dbReference type="Proteomes" id="UP001168167">
    <property type="component" value="Unassembled WGS sequence"/>
</dbReference>
<dbReference type="Pfam" id="PF00696">
    <property type="entry name" value="AA_kinase"/>
    <property type="match status" value="1"/>
</dbReference>
<dbReference type="HAMAP" id="MF_00082">
    <property type="entry name" value="ArgB"/>
    <property type="match status" value="1"/>
</dbReference>
<name>A0ABT7QMY4_9GAMM</name>
<dbReference type="InterPro" id="IPR037528">
    <property type="entry name" value="ArgB"/>
</dbReference>
<dbReference type="InterPro" id="IPR004662">
    <property type="entry name" value="AcgluKinase_fam"/>
</dbReference>
<comment type="catalytic activity">
    <reaction evidence="8 9">
        <text>N-acetyl-L-glutamate + ATP = N-acetyl-L-glutamyl 5-phosphate + ADP</text>
        <dbReference type="Rhea" id="RHEA:14629"/>
        <dbReference type="ChEBI" id="CHEBI:30616"/>
        <dbReference type="ChEBI" id="CHEBI:44337"/>
        <dbReference type="ChEBI" id="CHEBI:57936"/>
        <dbReference type="ChEBI" id="CHEBI:456216"/>
        <dbReference type="EC" id="2.7.2.8"/>
    </reaction>
</comment>
<comment type="similarity">
    <text evidence="9">Belongs to the acetylglutamate kinase family. ArgB subfamily.</text>
</comment>
<feature type="binding site" evidence="9">
    <location>
        <position position="88"/>
    </location>
    <ligand>
        <name>substrate</name>
    </ligand>
</feature>
<dbReference type="NCBIfam" id="TIGR00761">
    <property type="entry name" value="argB"/>
    <property type="match status" value="1"/>
</dbReference>
<dbReference type="PRINTS" id="PR00474">
    <property type="entry name" value="GLU5KINASE"/>
</dbReference>
<evidence type="ECO:0000256" key="6">
    <source>
        <dbReference type="ARBA" id="ARBA00022777"/>
    </source>
</evidence>
<feature type="site" description="Transition state stabilizer" evidence="9">
    <location>
        <position position="31"/>
    </location>
</feature>
<dbReference type="SUPFAM" id="SSF53633">
    <property type="entry name" value="Carbamate kinase-like"/>
    <property type="match status" value="1"/>
</dbReference>
<protein>
    <recommendedName>
        <fullName evidence="9">Acetylglutamate kinase</fullName>
        <ecNumber evidence="9">2.7.2.8</ecNumber>
    </recommendedName>
    <alternativeName>
        <fullName evidence="9">N-acetyl-L-glutamate 5-phosphotransferase</fullName>
    </alternativeName>
    <alternativeName>
        <fullName evidence="9">NAG kinase</fullName>
        <shortName evidence="9">NAGK</shortName>
    </alternativeName>
</protein>
<evidence type="ECO:0000256" key="2">
    <source>
        <dbReference type="ARBA" id="ARBA00022571"/>
    </source>
</evidence>
<organism evidence="11 12">
    <name type="scientific">Candidatus Doriopsillibacter californiensis</name>
    <dbReference type="NCBI Taxonomy" id="2970740"/>
    <lineage>
        <taxon>Bacteria</taxon>
        <taxon>Pseudomonadati</taxon>
        <taxon>Pseudomonadota</taxon>
        <taxon>Gammaproteobacteria</taxon>
        <taxon>Candidatus Tethybacterales</taxon>
        <taxon>Candidatus Persebacteraceae</taxon>
        <taxon>Candidatus Doriopsillibacter</taxon>
    </lineage>
</organism>
<accession>A0ABT7QMY4</accession>
<feature type="binding site" evidence="9">
    <location>
        <begin position="66"/>
        <end position="67"/>
    </location>
    <ligand>
        <name>substrate</name>
    </ligand>
</feature>
<feature type="site" description="Transition state stabilizer" evidence="9">
    <location>
        <position position="246"/>
    </location>
</feature>
<keyword evidence="9" id="KW-0963">Cytoplasm</keyword>
<comment type="function">
    <text evidence="9">Catalyzes the ATP-dependent phosphorylation of N-acetyl-L-glutamate.</text>
</comment>
<feature type="binding site" evidence="9">
    <location>
        <position position="186"/>
    </location>
    <ligand>
        <name>substrate</name>
    </ligand>
</feature>
<evidence type="ECO:0000313" key="11">
    <source>
        <dbReference type="EMBL" id="MDM5148049.1"/>
    </source>
</evidence>
<dbReference type="CDD" id="cd04250">
    <property type="entry name" value="AAK_NAGK-C"/>
    <property type="match status" value="1"/>
</dbReference>
<dbReference type="InterPro" id="IPR001057">
    <property type="entry name" value="Glu/AcGlu_kinase"/>
</dbReference>
<keyword evidence="12" id="KW-1185">Reference proteome</keyword>
<evidence type="ECO:0000256" key="1">
    <source>
        <dbReference type="ARBA" id="ARBA00004828"/>
    </source>
</evidence>
<dbReference type="Gene3D" id="3.40.1160.10">
    <property type="entry name" value="Acetylglutamate kinase-like"/>
    <property type="match status" value="1"/>
</dbReference>
<dbReference type="EC" id="2.7.2.8" evidence="9"/>
<dbReference type="PIRSF" id="PIRSF000728">
    <property type="entry name" value="NAGK"/>
    <property type="match status" value="1"/>
</dbReference>
<sequence>MTPSENASKVHVIAEALPYIRRYHGKTIVIKYGGNAMIDEDLQKAFAADVTLLKLVGINPVVVHGGGPQINRTLERVGLKSRFVEGMRYTDSDTMDIVEMVLGGLVNQQIVQLINSHGARAVGMTGKDGGLIRARQMKAGAAGEVDIGLVGKVESVDADLLVTLDGADFIPVIAPIGADDKGRTLNINADLVASRIAVALAADSLFLLTNTAGVLDKKNKLVTELNAAAARKMLRDGVIAGGMKPKVDCALEAVKGGVRSCRIINGTARHSLLLECFTDVGAGTRILP</sequence>
<dbReference type="EMBL" id="JANQAO010000003">
    <property type="protein sequence ID" value="MDM5148049.1"/>
    <property type="molecule type" value="Genomic_DNA"/>
</dbReference>
<keyword evidence="3 9" id="KW-0028">Amino-acid biosynthesis</keyword>
<dbReference type="InterPro" id="IPR036393">
    <property type="entry name" value="AceGlu_kinase-like_sf"/>
</dbReference>
<comment type="caution">
    <text evidence="11">The sequence shown here is derived from an EMBL/GenBank/DDBJ whole genome shotgun (WGS) entry which is preliminary data.</text>
</comment>
<evidence type="ECO:0000259" key="10">
    <source>
        <dbReference type="Pfam" id="PF00696"/>
    </source>
</evidence>
<evidence type="ECO:0000256" key="4">
    <source>
        <dbReference type="ARBA" id="ARBA00022679"/>
    </source>
</evidence>
<dbReference type="InterPro" id="IPR001048">
    <property type="entry name" value="Asp/Glu/Uridylate_kinase"/>
</dbReference>
<evidence type="ECO:0000256" key="3">
    <source>
        <dbReference type="ARBA" id="ARBA00022605"/>
    </source>
</evidence>
<reference evidence="11" key="1">
    <citation type="submission" date="2022-08" db="EMBL/GenBank/DDBJ databases">
        <authorList>
            <person name="Dzunkova M."/>
            <person name="La Clair J."/>
            <person name="Tyml T."/>
            <person name="Doud D."/>
            <person name="Schulz F."/>
            <person name="Piquer S."/>
            <person name="Porcel Sanchis D."/>
            <person name="Osborn A."/>
            <person name="Robinson D."/>
            <person name="Louie K.B."/>
            <person name="Bowen B.P."/>
            <person name="Bowers R."/>
            <person name="Lee J."/>
            <person name="Arnau Llombart V."/>
            <person name="Diaz Villanueva W."/>
            <person name="Gosliner T."/>
            <person name="Northen T."/>
            <person name="Cheng J.-F."/>
            <person name="Burkart M.D."/>
            <person name="Woyke T."/>
        </authorList>
    </citation>
    <scope>NUCLEOTIDE SEQUENCE</scope>
    <source>
        <strain evidence="11">Df01</strain>
    </source>
</reference>
<comment type="pathway">
    <text evidence="1 9">Amino-acid biosynthesis; L-arginine biosynthesis; N(2)-acetyl-L-ornithine from L-glutamate: step 2/4.</text>
</comment>
<evidence type="ECO:0000256" key="8">
    <source>
        <dbReference type="ARBA" id="ARBA00048141"/>
    </source>
</evidence>
<keyword evidence="5 9" id="KW-0547">Nucleotide-binding</keyword>
<dbReference type="InterPro" id="IPR041727">
    <property type="entry name" value="NAGK-C"/>
</dbReference>